<protein>
    <submittedName>
        <fullName evidence="1">Uncharacterized protein</fullName>
    </submittedName>
</protein>
<evidence type="ECO:0000313" key="1">
    <source>
        <dbReference type="EMBL" id="GFO25220.1"/>
    </source>
</evidence>
<organism evidence="1 2">
    <name type="scientific">Plakobranchus ocellatus</name>
    <dbReference type="NCBI Taxonomy" id="259542"/>
    <lineage>
        <taxon>Eukaryota</taxon>
        <taxon>Metazoa</taxon>
        <taxon>Spiralia</taxon>
        <taxon>Lophotrochozoa</taxon>
        <taxon>Mollusca</taxon>
        <taxon>Gastropoda</taxon>
        <taxon>Heterobranchia</taxon>
        <taxon>Euthyneura</taxon>
        <taxon>Panpulmonata</taxon>
        <taxon>Sacoglossa</taxon>
        <taxon>Placobranchoidea</taxon>
        <taxon>Plakobranchidae</taxon>
        <taxon>Plakobranchus</taxon>
    </lineage>
</organism>
<evidence type="ECO:0000313" key="2">
    <source>
        <dbReference type="Proteomes" id="UP000735302"/>
    </source>
</evidence>
<proteinExistence type="predicted"/>
<name>A0AAV4C0T6_9GAST</name>
<sequence length="125" mass="14369">MALSQKDSRVKMAAARNTLKSLGRVPKITLESVRRPPNSLCLRENDSSPSEDDSKQTKILYSYCSWQGEMAFAFDEFEDFFQKKVYPSSRYDNPGGKKNFRRAAAKFHSWERSSTPWSSMEINVS</sequence>
<dbReference type="EMBL" id="BLXT01005736">
    <property type="protein sequence ID" value="GFO25220.1"/>
    <property type="molecule type" value="Genomic_DNA"/>
</dbReference>
<gene>
    <name evidence="1" type="ORF">PoB_005172500</name>
</gene>
<dbReference type="AlphaFoldDB" id="A0AAV4C0T6"/>
<dbReference type="Proteomes" id="UP000735302">
    <property type="component" value="Unassembled WGS sequence"/>
</dbReference>
<accession>A0AAV4C0T6</accession>
<keyword evidence="2" id="KW-1185">Reference proteome</keyword>
<reference evidence="1 2" key="1">
    <citation type="journal article" date="2021" name="Elife">
        <title>Chloroplast acquisition without the gene transfer in kleptoplastic sea slugs, Plakobranchus ocellatus.</title>
        <authorList>
            <person name="Maeda T."/>
            <person name="Takahashi S."/>
            <person name="Yoshida T."/>
            <person name="Shimamura S."/>
            <person name="Takaki Y."/>
            <person name="Nagai Y."/>
            <person name="Toyoda A."/>
            <person name="Suzuki Y."/>
            <person name="Arimoto A."/>
            <person name="Ishii H."/>
            <person name="Satoh N."/>
            <person name="Nishiyama T."/>
            <person name="Hasebe M."/>
            <person name="Maruyama T."/>
            <person name="Minagawa J."/>
            <person name="Obokata J."/>
            <person name="Shigenobu S."/>
        </authorList>
    </citation>
    <scope>NUCLEOTIDE SEQUENCE [LARGE SCALE GENOMIC DNA]</scope>
</reference>
<comment type="caution">
    <text evidence="1">The sequence shown here is derived from an EMBL/GenBank/DDBJ whole genome shotgun (WGS) entry which is preliminary data.</text>
</comment>